<proteinExistence type="predicted"/>
<dbReference type="EMBL" id="DS268114">
    <property type="protein sequence ID" value="KMM72394.1"/>
    <property type="molecule type" value="Genomic_DNA"/>
</dbReference>
<protein>
    <submittedName>
        <fullName evidence="1">Uncharacterized protein</fullName>
    </submittedName>
</protein>
<evidence type="ECO:0000313" key="1">
    <source>
        <dbReference type="EMBL" id="KMM72394.1"/>
    </source>
</evidence>
<reference evidence="1 2" key="1">
    <citation type="submission" date="2007-06" db="EMBL/GenBank/DDBJ databases">
        <title>The Genome Sequence of Coccidioides posadasii RMSCC_3488.</title>
        <authorList>
            <consortium name="Coccidioides Genome Resources Consortium"/>
            <consortium name="The Broad Institute Genome Sequencing Platform"/>
            <person name="Henn M.R."/>
            <person name="Sykes S."/>
            <person name="Young S."/>
            <person name="Jaffe D."/>
            <person name="Berlin A."/>
            <person name="Alvarez P."/>
            <person name="Butler J."/>
            <person name="Gnerre S."/>
            <person name="Grabherr M."/>
            <person name="Mauceli E."/>
            <person name="Brockman W."/>
            <person name="Kodira C."/>
            <person name="Alvarado L."/>
            <person name="Zeng Q."/>
            <person name="Crawford M."/>
            <person name="Antoine C."/>
            <person name="Devon K."/>
            <person name="Galgiani J."/>
            <person name="Orsborn K."/>
            <person name="Lewis M.L."/>
            <person name="Nusbaum C."/>
            <person name="Galagan J."/>
            <person name="Birren B."/>
        </authorList>
    </citation>
    <scope>NUCLEOTIDE SEQUENCE [LARGE SCALE GENOMIC DNA]</scope>
    <source>
        <strain evidence="1 2">RMSCC 3488</strain>
    </source>
</reference>
<organism evidence="1 2">
    <name type="scientific">Coccidioides posadasii RMSCC 3488</name>
    <dbReference type="NCBI Taxonomy" id="454284"/>
    <lineage>
        <taxon>Eukaryota</taxon>
        <taxon>Fungi</taxon>
        <taxon>Dikarya</taxon>
        <taxon>Ascomycota</taxon>
        <taxon>Pezizomycotina</taxon>
        <taxon>Eurotiomycetes</taxon>
        <taxon>Eurotiomycetidae</taxon>
        <taxon>Onygenales</taxon>
        <taxon>Onygenaceae</taxon>
        <taxon>Coccidioides</taxon>
    </lineage>
</organism>
<evidence type="ECO:0000313" key="2">
    <source>
        <dbReference type="Proteomes" id="UP000054567"/>
    </source>
</evidence>
<dbReference type="Proteomes" id="UP000054567">
    <property type="component" value="Unassembled WGS sequence"/>
</dbReference>
<sequence length="118" mass="12912">MYGDSLISSRSRKNARNSWELCFVTGGYSGGDFLPLLRLDARLGVAMVLGCFNKCVGVYGSFDGLRRAAKLPIFGRNSRIMGTTGKLHNSLVRVPLSPVRKGRCSIILPHPSKQTLDI</sequence>
<dbReference type="VEuPathDB" id="FungiDB:CPAG_08688"/>
<gene>
    <name evidence="1" type="ORF">CPAG_08688</name>
</gene>
<dbReference type="AlphaFoldDB" id="A0A0J6FTE7"/>
<name>A0A0J6FTE7_COCPO</name>
<reference evidence="2" key="2">
    <citation type="journal article" date="2009" name="Genome Res.">
        <title>Comparative genomic analyses of the human fungal pathogens Coccidioides and their relatives.</title>
        <authorList>
            <person name="Sharpton T.J."/>
            <person name="Stajich J.E."/>
            <person name="Rounsley S.D."/>
            <person name="Gardner M.J."/>
            <person name="Wortman J.R."/>
            <person name="Jordar V.S."/>
            <person name="Maiti R."/>
            <person name="Kodira C.D."/>
            <person name="Neafsey D.E."/>
            <person name="Zeng Q."/>
            <person name="Hung C.-Y."/>
            <person name="McMahan C."/>
            <person name="Muszewska A."/>
            <person name="Grynberg M."/>
            <person name="Mandel M.A."/>
            <person name="Kellner E.M."/>
            <person name="Barker B.M."/>
            <person name="Galgiani J.N."/>
            <person name="Orbach M.J."/>
            <person name="Kirkland T.N."/>
            <person name="Cole G.T."/>
            <person name="Henn M.R."/>
            <person name="Birren B.W."/>
            <person name="Taylor J.W."/>
        </authorList>
    </citation>
    <scope>NUCLEOTIDE SEQUENCE [LARGE SCALE GENOMIC DNA]</scope>
    <source>
        <strain evidence="2">RMSCC 3488</strain>
    </source>
</reference>
<reference evidence="2" key="3">
    <citation type="journal article" date="2010" name="Genome Res.">
        <title>Population genomic sequencing of Coccidioides fungi reveals recent hybridization and transposon control.</title>
        <authorList>
            <person name="Neafsey D.E."/>
            <person name="Barker B.M."/>
            <person name="Sharpton T.J."/>
            <person name="Stajich J.E."/>
            <person name="Park D.J."/>
            <person name="Whiston E."/>
            <person name="Hung C.-Y."/>
            <person name="McMahan C."/>
            <person name="White J."/>
            <person name="Sykes S."/>
            <person name="Heiman D."/>
            <person name="Young S."/>
            <person name="Zeng Q."/>
            <person name="Abouelleil A."/>
            <person name="Aftuck L."/>
            <person name="Bessette D."/>
            <person name="Brown A."/>
            <person name="FitzGerald M."/>
            <person name="Lui A."/>
            <person name="Macdonald J.P."/>
            <person name="Priest M."/>
            <person name="Orbach M.J."/>
            <person name="Galgiani J.N."/>
            <person name="Kirkland T.N."/>
            <person name="Cole G.T."/>
            <person name="Birren B.W."/>
            <person name="Henn M.R."/>
            <person name="Taylor J.W."/>
            <person name="Rounsley S.D."/>
        </authorList>
    </citation>
    <scope>NUCLEOTIDE SEQUENCE [LARGE SCALE GENOMIC DNA]</scope>
    <source>
        <strain evidence="2">RMSCC 3488</strain>
    </source>
</reference>
<accession>A0A0J6FTE7</accession>